<reference evidence="5" key="1">
    <citation type="journal article" date="2019" name="Int. J. Syst. Evol. Microbiol.">
        <title>The Global Catalogue of Microorganisms (GCM) 10K type strain sequencing project: providing services to taxonomists for standard genome sequencing and annotation.</title>
        <authorList>
            <consortium name="The Broad Institute Genomics Platform"/>
            <consortium name="The Broad Institute Genome Sequencing Center for Infectious Disease"/>
            <person name="Wu L."/>
            <person name="Ma J."/>
        </authorList>
    </citation>
    <scope>NUCLEOTIDE SEQUENCE [LARGE SCALE GENOMIC DNA]</scope>
    <source>
        <strain evidence="5">CCUG 58938</strain>
    </source>
</reference>
<dbReference type="SUPFAM" id="SSF55729">
    <property type="entry name" value="Acyl-CoA N-acyltransferases (Nat)"/>
    <property type="match status" value="1"/>
</dbReference>
<protein>
    <submittedName>
        <fullName evidence="4">GNAT family N-acetyltransferase</fullName>
        <ecNumber evidence="4">2.3.-.-</ecNumber>
    </submittedName>
</protein>
<keyword evidence="1 4" id="KW-0808">Transferase</keyword>
<organism evidence="4 5">
    <name type="scientific">Ohtaekwangia kribbensis</name>
    <dbReference type="NCBI Taxonomy" id="688913"/>
    <lineage>
        <taxon>Bacteria</taxon>
        <taxon>Pseudomonadati</taxon>
        <taxon>Bacteroidota</taxon>
        <taxon>Cytophagia</taxon>
        <taxon>Cytophagales</taxon>
        <taxon>Fulvivirgaceae</taxon>
        <taxon>Ohtaekwangia</taxon>
    </lineage>
</organism>
<evidence type="ECO:0000313" key="5">
    <source>
        <dbReference type="Proteomes" id="UP001597112"/>
    </source>
</evidence>
<dbReference type="InterPro" id="IPR051556">
    <property type="entry name" value="N-term/lysine_N-AcTrnsfr"/>
</dbReference>
<gene>
    <name evidence="4" type="ORF">ACFQ21_11400</name>
</gene>
<keyword evidence="2 4" id="KW-0012">Acyltransferase</keyword>
<evidence type="ECO:0000259" key="3">
    <source>
        <dbReference type="PROSITE" id="PS51186"/>
    </source>
</evidence>
<name>A0ABW3K402_9BACT</name>
<proteinExistence type="predicted"/>
<dbReference type="CDD" id="cd04301">
    <property type="entry name" value="NAT_SF"/>
    <property type="match status" value="1"/>
</dbReference>
<dbReference type="PANTHER" id="PTHR42919">
    <property type="entry name" value="N-ALPHA-ACETYLTRANSFERASE"/>
    <property type="match status" value="1"/>
</dbReference>
<feature type="domain" description="N-acetyltransferase" evidence="3">
    <location>
        <begin position="3"/>
        <end position="172"/>
    </location>
</feature>
<dbReference type="GO" id="GO:0016746">
    <property type="term" value="F:acyltransferase activity"/>
    <property type="evidence" value="ECO:0007669"/>
    <property type="project" value="UniProtKB-KW"/>
</dbReference>
<evidence type="ECO:0000256" key="1">
    <source>
        <dbReference type="ARBA" id="ARBA00022679"/>
    </source>
</evidence>
<dbReference type="EC" id="2.3.-.-" evidence="4"/>
<sequence length="172" mass="19941">MSIETRRATLNDKSALCVLGIKTFKDTFEEHNTAEDMERYIAEAFSDEQIEKELQEEKTVFFLAEDGDRVAGYAKVREGEKQDALGNRRALELHRIYVDKDYLGKRIGNILLEACLDYAKKTGYETVWLGVWEHNPRAIAFYTKHGFKKFGEHVFVLGADEQTDWLLRKDIV</sequence>
<dbReference type="EMBL" id="JBHTKA010000003">
    <property type="protein sequence ID" value="MFD0999916.1"/>
    <property type="molecule type" value="Genomic_DNA"/>
</dbReference>
<dbReference type="RefSeq" id="WP_377579051.1">
    <property type="nucleotide sequence ID" value="NZ_JBHTKA010000003.1"/>
</dbReference>
<accession>A0ABW3K402</accession>
<comment type="caution">
    <text evidence="4">The sequence shown here is derived from an EMBL/GenBank/DDBJ whole genome shotgun (WGS) entry which is preliminary data.</text>
</comment>
<keyword evidence="5" id="KW-1185">Reference proteome</keyword>
<dbReference type="InterPro" id="IPR016181">
    <property type="entry name" value="Acyl_CoA_acyltransferase"/>
</dbReference>
<dbReference type="InterPro" id="IPR000182">
    <property type="entry name" value="GNAT_dom"/>
</dbReference>
<dbReference type="Pfam" id="PF00583">
    <property type="entry name" value="Acetyltransf_1"/>
    <property type="match status" value="1"/>
</dbReference>
<dbReference type="Gene3D" id="3.40.630.30">
    <property type="match status" value="1"/>
</dbReference>
<dbReference type="Proteomes" id="UP001597112">
    <property type="component" value="Unassembled WGS sequence"/>
</dbReference>
<evidence type="ECO:0000313" key="4">
    <source>
        <dbReference type="EMBL" id="MFD0999916.1"/>
    </source>
</evidence>
<evidence type="ECO:0000256" key="2">
    <source>
        <dbReference type="ARBA" id="ARBA00023315"/>
    </source>
</evidence>
<dbReference type="PROSITE" id="PS51186">
    <property type="entry name" value="GNAT"/>
    <property type="match status" value="1"/>
</dbReference>
<dbReference type="PANTHER" id="PTHR42919:SF8">
    <property type="entry name" value="N-ALPHA-ACETYLTRANSFERASE 50"/>
    <property type="match status" value="1"/>
</dbReference>